<dbReference type="PANTHER" id="PTHR30183:SF3">
    <property type="entry name" value="MOLYBDENUM TRANSPORT SYSTEM PERMEASE PROTEIN MODB"/>
    <property type="match status" value="1"/>
</dbReference>
<reference evidence="9 10" key="1">
    <citation type="submission" date="2023-06" db="EMBL/GenBank/DDBJ databases">
        <authorList>
            <person name="Oyuntsetseg B."/>
            <person name="Kim S.B."/>
        </authorList>
    </citation>
    <scope>NUCLEOTIDE SEQUENCE [LARGE SCALE GENOMIC DNA]</scope>
    <source>
        <strain evidence="9 10">2-15</strain>
    </source>
</reference>
<keyword evidence="5 7" id="KW-1133">Transmembrane helix</keyword>
<comment type="subcellular location">
    <subcellularLocation>
        <location evidence="1 7">Cell membrane</location>
        <topology evidence="1 7">Multi-pass membrane protein</topology>
    </subcellularLocation>
</comment>
<dbReference type="CDD" id="cd06261">
    <property type="entry name" value="TM_PBP2"/>
    <property type="match status" value="1"/>
</dbReference>
<sequence length="266" mass="27702">MTRGLFPALLWVASGVLLGFILLPVLGLVTATSPGGLRDAAVNEEIRDAVLLSVQDAAITAVIATVLGVPLACLLARRRFPGHALVQAIVDLPLAIPHTVAGIALLFVFGRTGWLGAPLQPVGLSFYGTQAGIIVAMLFVSAPFAVNSARVAFEALDPNVERAARSLGASPGQTFRRVSLPLAWRGILTGAVLVYARSISEFGAVVILAYYPATAPVAIYNLFLSAGLAESASAAVLLLLVALATFLVLRTLASGWLVAGTTRPRR</sequence>
<keyword evidence="6 7" id="KW-0472">Membrane</keyword>
<evidence type="ECO:0000256" key="5">
    <source>
        <dbReference type="ARBA" id="ARBA00022989"/>
    </source>
</evidence>
<dbReference type="RefSeq" id="WP_285967814.1">
    <property type="nucleotide sequence ID" value="NZ_CP127294.1"/>
</dbReference>
<feature type="transmembrane region" description="Helical" evidence="7">
    <location>
        <begin position="88"/>
        <end position="110"/>
    </location>
</feature>
<keyword evidence="3" id="KW-1003">Cell membrane</keyword>
<dbReference type="Pfam" id="PF00528">
    <property type="entry name" value="BPD_transp_1"/>
    <property type="match status" value="1"/>
</dbReference>
<evidence type="ECO:0000313" key="9">
    <source>
        <dbReference type="EMBL" id="WIX77072.1"/>
    </source>
</evidence>
<keyword evidence="10" id="KW-1185">Reference proteome</keyword>
<feature type="transmembrane region" description="Helical" evidence="7">
    <location>
        <begin position="57"/>
        <end position="76"/>
    </location>
</feature>
<evidence type="ECO:0000313" key="10">
    <source>
        <dbReference type="Proteomes" id="UP001236014"/>
    </source>
</evidence>
<gene>
    <name evidence="9" type="ORF">QRX50_37565</name>
</gene>
<dbReference type="PANTHER" id="PTHR30183">
    <property type="entry name" value="MOLYBDENUM TRANSPORT SYSTEM PERMEASE PROTEIN MODB"/>
    <property type="match status" value="1"/>
</dbReference>
<evidence type="ECO:0000259" key="8">
    <source>
        <dbReference type="PROSITE" id="PS50928"/>
    </source>
</evidence>
<evidence type="ECO:0000256" key="6">
    <source>
        <dbReference type="ARBA" id="ARBA00023136"/>
    </source>
</evidence>
<dbReference type="EMBL" id="CP127294">
    <property type="protein sequence ID" value="WIX77072.1"/>
    <property type="molecule type" value="Genomic_DNA"/>
</dbReference>
<dbReference type="InterPro" id="IPR035906">
    <property type="entry name" value="MetI-like_sf"/>
</dbReference>
<dbReference type="GO" id="GO:0055085">
    <property type="term" value="P:transmembrane transport"/>
    <property type="evidence" value="ECO:0007669"/>
    <property type="project" value="InterPro"/>
</dbReference>
<evidence type="ECO:0000256" key="3">
    <source>
        <dbReference type="ARBA" id="ARBA00022475"/>
    </source>
</evidence>
<evidence type="ECO:0000256" key="4">
    <source>
        <dbReference type="ARBA" id="ARBA00022692"/>
    </source>
</evidence>
<evidence type="ECO:0000256" key="1">
    <source>
        <dbReference type="ARBA" id="ARBA00004651"/>
    </source>
</evidence>
<name>A0A9Y2IC77_9PSEU</name>
<proteinExistence type="inferred from homology"/>
<evidence type="ECO:0000256" key="7">
    <source>
        <dbReference type="RuleBase" id="RU363032"/>
    </source>
</evidence>
<feature type="transmembrane region" description="Helical" evidence="7">
    <location>
        <begin position="130"/>
        <end position="153"/>
    </location>
</feature>
<evidence type="ECO:0000256" key="2">
    <source>
        <dbReference type="ARBA" id="ARBA00022448"/>
    </source>
</evidence>
<accession>A0A9Y2IC77</accession>
<comment type="similarity">
    <text evidence="7">Belongs to the binding-protein-dependent transport system permease family.</text>
</comment>
<dbReference type="KEGG" id="acab:QRX50_37565"/>
<dbReference type="SUPFAM" id="SSF161098">
    <property type="entry name" value="MetI-like"/>
    <property type="match status" value="1"/>
</dbReference>
<dbReference type="PROSITE" id="PS50928">
    <property type="entry name" value="ABC_TM1"/>
    <property type="match status" value="1"/>
</dbReference>
<dbReference type="Proteomes" id="UP001236014">
    <property type="component" value="Chromosome"/>
</dbReference>
<dbReference type="InterPro" id="IPR000515">
    <property type="entry name" value="MetI-like"/>
</dbReference>
<feature type="transmembrane region" description="Helical" evidence="7">
    <location>
        <begin position="202"/>
        <end position="223"/>
    </location>
</feature>
<dbReference type="Gene3D" id="1.10.3720.10">
    <property type="entry name" value="MetI-like"/>
    <property type="match status" value="1"/>
</dbReference>
<dbReference type="GO" id="GO:0005886">
    <property type="term" value="C:plasma membrane"/>
    <property type="evidence" value="ECO:0007669"/>
    <property type="project" value="UniProtKB-SubCell"/>
</dbReference>
<feature type="transmembrane region" description="Helical" evidence="7">
    <location>
        <begin position="235"/>
        <end position="259"/>
    </location>
</feature>
<protein>
    <submittedName>
        <fullName evidence="9">ABC transporter permease</fullName>
    </submittedName>
</protein>
<dbReference type="AlphaFoldDB" id="A0A9Y2IC77"/>
<keyword evidence="4 7" id="KW-0812">Transmembrane</keyword>
<keyword evidence="2 7" id="KW-0813">Transport</keyword>
<feature type="domain" description="ABC transmembrane type-1" evidence="8">
    <location>
        <begin position="50"/>
        <end position="249"/>
    </location>
</feature>
<organism evidence="9 10">
    <name type="scientific">Amycolatopsis carbonis</name>
    <dbReference type="NCBI Taxonomy" id="715471"/>
    <lineage>
        <taxon>Bacteria</taxon>
        <taxon>Bacillati</taxon>
        <taxon>Actinomycetota</taxon>
        <taxon>Actinomycetes</taxon>
        <taxon>Pseudonocardiales</taxon>
        <taxon>Pseudonocardiaceae</taxon>
        <taxon>Amycolatopsis</taxon>
    </lineage>
</organism>